<dbReference type="RefSeq" id="WP_091642125.1">
    <property type="nucleotide sequence ID" value="NZ_FOEG01000003.1"/>
</dbReference>
<feature type="transmembrane region" description="Helical" evidence="6">
    <location>
        <begin position="202"/>
        <end position="222"/>
    </location>
</feature>
<dbReference type="PANTHER" id="PTHR30482:SF4">
    <property type="entry name" value="SLR1201 PROTEIN"/>
    <property type="match status" value="1"/>
</dbReference>
<comment type="subcellular location">
    <subcellularLocation>
        <location evidence="1">Cell inner membrane</location>
        <topology evidence="1">Multi-pass membrane protein</topology>
    </subcellularLocation>
</comment>
<protein>
    <submittedName>
        <fullName evidence="7">Urea transport system permease protein</fullName>
    </submittedName>
</protein>
<name>A0A1H8SL12_9GAMM</name>
<evidence type="ECO:0000256" key="5">
    <source>
        <dbReference type="ARBA" id="ARBA00023136"/>
    </source>
</evidence>
<dbReference type="InterPro" id="IPR017778">
    <property type="entry name" value="ABC_transptr_urea_perm_UrtC"/>
</dbReference>
<dbReference type="EMBL" id="FOEG01000003">
    <property type="protein sequence ID" value="SEO79649.1"/>
    <property type="molecule type" value="Genomic_DNA"/>
</dbReference>
<dbReference type="CDD" id="cd06581">
    <property type="entry name" value="TM_PBP1_LivM_like"/>
    <property type="match status" value="1"/>
</dbReference>
<feature type="transmembrane region" description="Helical" evidence="6">
    <location>
        <begin position="323"/>
        <end position="341"/>
    </location>
</feature>
<reference evidence="7 8" key="1">
    <citation type="submission" date="2016-10" db="EMBL/GenBank/DDBJ databases">
        <authorList>
            <person name="de Groot N.N."/>
        </authorList>
    </citation>
    <scope>NUCLEOTIDE SEQUENCE [LARGE SCALE GENOMIC DNA]</scope>
    <source>
        <strain evidence="7 8">CGMCC 1.6291</strain>
    </source>
</reference>
<feature type="transmembrane region" description="Helical" evidence="6">
    <location>
        <begin position="123"/>
        <end position="146"/>
    </location>
</feature>
<sequence>MTTILRLIGGRREWLICFAVFAVLLLVVLPLAFNGYFLNLLGRYLALAFVAIGLVMCWGYGGMLSLGQGVFFGVGGYAMAMFLKLEASTPEATSSQSTPGIPDFMDWNQLSALPWWWEPFNSFGFTIVAIVVLPAALAYVLGFALFKRRVSGVYFAIVTLSLAAVMSILIVGQQGYTGGANGITDFRTLLGWDITSNTARYVIYYICVLLLLGCILVGQWMLNSRAGRVLIAVRDEENRVRFSGYSVENFKIFVFMVAAVFAAIGGAMFALQARFISPSLVGIGLSVELVVLCAVGGRFSLLGAAFGALLIKTAEMYLSQAFPQLWTILFGLVLIAVVLAFPKGLAGLYELGRDYLLNARNGGSSEAMAPGETPRSPTRAEGFFARAQRVLGGIR</sequence>
<evidence type="ECO:0000256" key="2">
    <source>
        <dbReference type="ARBA" id="ARBA00022475"/>
    </source>
</evidence>
<keyword evidence="3 6" id="KW-0812">Transmembrane</keyword>
<evidence type="ECO:0000313" key="7">
    <source>
        <dbReference type="EMBL" id="SEO79649.1"/>
    </source>
</evidence>
<keyword evidence="8" id="KW-1185">Reference proteome</keyword>
<dbReference type="Proteomes" id="UP000199657">
    <property type="component" value="Unassembled WGS sequence"/>
</dbReference>
<organism evidence="7 8">
    <name type="scientific">Aquisalimonas asiatica</name>
    <dbReference type="NCBI Taxonomy" id="406100"/>
    <lineage>
        <taxon>Bacteria</taxon>
        <taxon>Pseudomonadati</taxon>
        <taxon>Pseudomonadota</taxon>
        <taxon>Gammaproteobacteria</taxon>
        <taxon>Chromatiales</taxon>
        <taxon>Ectothiorhodospiraceae</taxon>
        <taxon>Aquisalimonas</taxon>
    </lineage>
</organism>
<dbReference type="Pfam" id="PF02653">
    <property type="entry name" value="BPD_transp_2"/>
    <property type="match status" value="1"/>
</dbReference>
<evidence type="ECO:0000256" key="6">
    <source>
        <dbReference type="SAM" id="Phobius"/>
    </source>
</evidence>
<accession>A0A1H8SL12</accession>
<feature type="transmembrane region" description="Helical" evidence="6">
    <location>
        <begin position="289"/>
        <end position="311"/>
    </location>
</feature>
<evidence type="ECO:0000256" key="1">
    <source>
        <dbReference type="ARBA" id="ARBA00004429"/>
    </source>
</evidence>
<feature type="transmembrane region" description="Helical" evidence="6">
    <location>
        <begin position="14"/>
        <end position="38"/>
    </location>
</feature>
<feature type="transmembrane region" description="Helical" evidence="6">
    <location>
        <begin position="44"/>
        <end position="62"/>
    </location>
</feature>
<dbReference type="STRING" id="406100.SAMN04488052_10362"/>
<dbReference type="GO" id="GO:0005886">
    <property type="term" value="C:plasma membrane"/>
    <property type="evidence" value="ECO:0007669"/>
    <property type="project" value="UniProtKB-SubCell"/>
</dbReference>
<dbReference type="InterPro" id="IPR001851">
    <property type="entry name" value="ABC_transp_permease"/>
</dbReference>
<evidence type="ECO:0000256" key="3">
    <source>
        <dbReference type="ARBA" id="ARBA00022692"/>
    </source>
</evidence>
<keyword evidence="4 6" id="KW-1133">Transmembrane helix</keyword>
<gene>
    <name evidence="7" type="ORF">SAMN04488052_10362</name>
</gene>
<dbReference type="NCBIfam" id="TIGR03408">
    <property type="entry name" value="urea_trans_UrtC"/>
    <property type="match status" value="1"/>
</dbReference>
<feature type="transmembrane region" description="Helical" evidence="6">
    <location>
        <begin position="252"/>
        <end position="277"/>
    </location>
</feature>
<keyword evidence="5 6" id="KW-0472">Membrane</keyword>
<feature type="transmembrane region" description="Helical" evidence="6">
    <location>
        <begin position="153"/>
        <end position="172"/>
    </location>
</feature>
<evidence type="ECO:0000256" key="4">
    <source>
        <dbReference type="ARBA" id="ARBA00022989"/>
    </source>
</evidence>
<dbReference type="PANTHER" id="PTHR30482">
    <property type="entry name" value="HIGH-AFFINITY BRANCHED-CHAIN AMINO ACID TRANSPORT SYSTEM PERMEASE"/>
    <property type="match status" value="1"/>
</dbReference>
<dbReference type="InterPro" id="IPR043428">
    <property type="entry name" value="LivM-like"/>
</dbReference>
<keyword evidence="2" id="KW-1003">Cell membrane</keyword>
<dbReference type="AlphaFoldDB" id="A0A1H8SL12"/>
<dbReference type="OrthoDB" id="9034298at2"/>
<dbReference type="GO" id="GO:0015658">
    <property type="term" value="F:branched-chain amino acid transmembrane transporter activity"/>
    <property type="evidence" value="ECO:0007669"/>
    <property type="project" value="InterPro"/>
</dbReference>
<proteinExistence type="predicted"/>
<evidence type="ECO:0000313" key="8">
    <source>
        <dbReference type="Proteomes" id="UP000199657"/>
    </source>
</evidence>